<protein>
    <recommendedName>
        <fullName evidence="4">Fructose-1,6-bisphosphatase class 3</fullName>
        <shortName evidence="4">FBPase class 3</shortName>
        <ecNumber evidence="4">3.1.3.11</ecNumber>
    </recommendedName>
    <alternativeName>
        <fullName evidence="4">D-fructose-1,6-bisphosphate 1-phosphohydrolase class 3</fullName>
    </alternativeName>
</protein>
<dbReference type="Pfam" id="PF06874">
    <property type="entry name" value="FBPase_2"/>
    <property type="match status" value="1"/>
</dbReference>
<proteinExistence type="inferred from homology"/>
<dbReference type="PIRSF" id="PIRSF000906">
    <property type="entry name" value="FBPtase_Bacill"/>
    <property type="match status" value="1"/>
</dbReference>
<comment type="pathway">
    <text evidence="4">Carbohydrate biosynthesis; gluconeogenesis.</text>
</comment>
<dbReference type="GO" id="GO:0006094">
    <property type="term" value="P:gluconeogenesis"/>
    <property type="evidence" value="ECO:0007669"/>
    <property type="project" value="UniProtKB-UniRule"/>
</dbReference>
<evidence type="ECO:0000256" key="1">
    <source>
        <dbReference type="ARBA" id="ARBA00022801"/>
    </source>
</evidence>
<comment type="caution">
    <text evidence="5">The sequence shown here is derived from an EMBL/GenBank/DDBJ whole genome shotgun (WGS) entry which is preliminary data.</text>
</comment>
<evidence type="ECO:0000313" key="6">
    <source>
        <dbReference type="Proteomes" id="UP000194933"/>
    </source>
</evidence>
<dbReference type="UniPathway" id="UPA00138"/>
<dbReference type="Gene3D" id="3.60.21.10">
    <property type="match status" value="1"/>
</dbReference>
<dbReference type="Proteomes" id="UP000194933">
    <property type="component" value="Unassembled WGS sequence"/>
</dbReference>
<dbReference type="SUPFAM" id="SSF56300">
    <property type="entry name" value="Metallo-dependent phosphatases"/>
    <property type="match status" value="1"/>
</dbReference>
<evidence type="ECO:0000256" key="4">
    <source>
        <dbReference type="HAMAP-Rule" id="MF_01854"/>
    </source>
</evidence>
<dbReference type="GO" id="GO:0042132">
    <property type="term" value="F:fructose 1,6-bisphosphate 1-phosphatase activity"/>
    <property type="evidence" value="ECO:0007669"/>
    <property type="project" value="UniProtKB-UniRule"/>
</dbReference>
<dbReference type="HAMAP" id="MF_01854">
    <property type="entry name" value="FBPase_class3"/>
    <property type="match status" value="1"/>
</dbReference>
<reference evidence="5 6" key="1">
    <citation type="submission" date="2017-05" db="EMBL/GenBank/DDBJ databases">
        <title>The Genome Sequence of Enterococcus sp. 10A9_DIV0425.</title>
        <authorList>
            <consortium name="The Broad Institute Genomics Platform"/>
            <consortium name="The Broad Institute Genomic Center for Infectious Diseases"/>
            <person name="Earl A."/>
            <person name="Manson A."/>
            <person name="Schwartman J."/>
            <person name="Gilmore M."/>
            <person name="Abouelleil A."/>
            <person name="Cao P."/>
            <person name="Chapman S."/>
            <person name="Cusick C."/>
            <person name="Shea T."/>
            <person name="Young S."/>
            <person name="Neafsey D."/>
            <person name="Nusbaum C."/>
            <person name="Birren B."/>
        </authorList>
    </citation>
    <scope>NUCLEOTIDE SEQUENCE [LARGE SCALE GENOMIC DNA]</scope>
    <source>
        <strain evidence="5 6">10A9_DIV0425</strain>
    </source>
</reference>
<comment type="catalytic activity">
    <reaction evidence="4">
        <text>beta-D-fructose 1,6-bisphosphate + H2O = beta-D-fructose 6-phosphate + phosphate</text>
        <dbReference type="Rhea" id="RHEA:11064"/>
        <dbReference type="ChEBI" id="CHEBI:15377"/>
        <dbReference type="ChEBI" id="CHEBI:32966"/>
        <dbReference type="ChEBI" id="CHEBI:43474"/>
        <dbReference type="ChEBI" id="CHEBI:57634"/>
        <dbReference type="EC" id="3.1.3.11"/>
    </reaction>
</comment>
<gene>
    <name evidence="4" type="primary">fbp</name>
    <name evidence="5" type="ORF">A5844_001739</name>
</gene>
<keyword evidence="2 4" id="KW-0464">Manganese</keyword>
<dbReference type="AlphaFoldDB" id="A0A242JXT6"/>
<evidence type="ECO:0000256" key="3">
    <source>
        <dbReference type="ARBA" id="ARBA00023277"/>
    </source>
</evidence>
<dbReference type="InterPro" id="IPR029052">
    <property type="entry name" value="Metallo-depent_PP-like"/>
</dbReference>
<sequence>MDRYLELLAEKFPTKEEIVTEIINLEAILQLPKGTELFLSDLHGEFSAFDHILRNGSGNLKEKINDLFKNTLTDEEIGRLAIFVAYPEYTLTTKWYEQQDKSELIHQLIELLRFTSIKYTRSKVRKGLPKEYSYIIEELLYIDDRIQGKQAYVDKILDQLVEMGEERNFLTKLAHAIQKTVIDHLHIVGDIFDRGTQAAKVMDRMMDFPSIDIQWGNHDILWIGAFCGSEACLLTLLRIAARYNYLFELEKEYGLNLRPLFSFANERYERNTAFTPKNSKESSDREREEMEKSHQALAIMQFKVESQLLQRRPEFEMSDRDLLQKIDYGQHLLSLDGREYSIHGACFQTISPESPEILSAEERQVIDSLMYSFQHSLRMKKHMDFLLEKGRMYLTTNQSVLFHGCIPVDEKGEFLAFHLGEQTYAGKELLEFFERQIRTSMEDIKAKNDLATDLIWYAWSGPYSPLFGKSKMATFERYFLKEKETHVEVSNSYYRLRDEEWFSDKVRKEFEVDLLGSVIINGHTPVKVRKGESPVKANGTVFVIDGGLSKAYQKTTGIAGYSLLCNSYGFQIVTHYPFIGIEEQFANHSSHAQLKKVIDKQLPRKLNRDTTKGIELQRQINQLKELLAYKKS</sequence>
<evidence type="ECO:0000256" key="2">
    <source>
        <dbReference type="ARBA" id="ARBA00023211"/>
    </source>
</evidence>
<dbReference type="STRING" id="1987383.A5844_001739"/>
<keyword evidence="1 4" id="KW-0378">Hydrolase</keyword>
<keyword evidence="6" id="KW-1185">Reference proteome</keyword>
<name>A0A242JXT6_9ENTE</name>
<keyword evidence="3 4" id="KW-0119">Carbohydrate metabolism</keyword>
<dbReference type="EMBL" id="NGMO01000003">
    <property type="protein sequence ID" value="OTP10042.1"/>
    <property type="molecule type" value="Genomic_DNA"/>
</dbReference>
<comment type="cofactor">
    <cofactor evidence="4">
        <name>Mn(2+)</name>
        <dbReference type="ChEBI" id="CHEBI:29035"/>
    </cofactor>
</comment>
<dbReference type="RefSeq" id="WP_086284828.1">
    <property type="nucleotide sequence ID" value="NZ_NGMO01000003.1"/>
</dbReference>
<comment type="similarity">
    <text evidence="4">Belongs to the FBPase class 3 family.</text>
</comment>
<dbReference type="EC" id="3.1.3.11" evidence="4"/>
<evidence type="ECO:0000313" key="5">
    <source>
        <dbReference type="EMBL" id="OTP10042.1"/>
    </source>
</evidence>
<accession>A0A242JXT6</accession>
<dbReference type="InterPro" id="IPR009164">
    <property type="entry name" value="FBPtase_class3"/>
</dbReference>
<organism evidence="5 6">
    <name type="scientific">Candidatus Enterococcus wittei</name>
    <dbReference type="NCBI Taxonomy" id="1987383"/>
    <lineage>
        <taxon>Bacteria</taxon>
        <taxon>Bacillati</taxon>
        <taxon>Bacillota</taxon>
        <taxon>Bacilli</taxon>
        <taxon>Lactobacillales</taxon>
        <taxon>Enterococcaceae</taxon>
        <taxon>Enterococcus</taxon>
    </lineage>
</organism>